<dbReference type="Pfam" id="PF14524">
    <property type="entry name" value="Wzt_C"/>
    <property type="match status" value="1"/>
</dbReference>
<evidence type="ECO:0000313" key="7">
    <source>
        <dbReference type="Proteomes" id="UP000006695"/>
    </source>
</evidence>
<dbReference type="InterPro" id="IPR000863">
    <property type="entry name" value="Sulfotransferase_dom"/>
</dbReference>
<comment type="similarity">
    <text evidence="1">Belongs to the ABC transporter superfamily.</text>
</comment>
<keyword evidence="3" id="KW-0547">Nucleotide-binding</keyword>
<dbReference type="InterPro" id="IPR015860">
    <property type="entry name" value="ABC_transpr_TagH-like"/>
</dbReference>
<evidence type="ECO:0000313" key="6">
    <source>
        <dbReference type="EMBL" id="ABQ27964.1"/>
    </source>
</evidence>
<dbReference type="InterPro" id="IPR029439">
    <property type="entry name" value="Wzt_C"/>
</dbReference>
<proteinExistence type="inferred from homology"/>
<dbReference type="GO" id="GO:0016020">
    <property type="term" value="C:membrane"/>
    <property type="evidence" value="ECO:0007669"/>
    <property type="project" value="InterPro"/>
</dbReference>
<dbReference type="PANTHER" id="PTHR46743:SF2">
    <property type="entry name" value="TEICHOIC ACIDS EXPORT ATP-BINDING PROTEIN TAGH"/>
    <property type="match status" value="1"/>
</dbReference>
<reference evidence="6 7" key="1">
    <citation type="submission" date="2007-05" db="EMBL/GenBank/DDBJ databases">
        <title>Complete sequence of Geobacter uraniireducens Rf4.</title>
        <authorList>
            <consortium name="US DOE Joint Genome Institute"/>
            <person name="Copeland A."/>
            <person name="Lucas S."/>
            <person name="Lapidus A."/>
            <person name="Barry K."/>
            <person name="Detter J.C."/>
            <person name="Glavina del Rio T."/>
            <person name="Hammon N."/>
            <person name="Israni S."/>
            <person name="Dalin E."/>
            <person name="Tice H."/>
            <person name="Pitluck S."/>
            <person name="Chertkov O."/>
            <person name="Brettin T."/>
            <person name="Bruce D."/>
            <person name="Han C."/>
            <person name="Schmutz J."/>
            <person name="Larimer F."/>
            <person name="Land M."/>
            <person name="Hauser L."/>
            <person name="Kyrpides N."/>
            <person name="Mikhailova N."/>
            <person name="Shelobolina E."/>
            <person name="Aklujkar M."/>
            <person name="Lovley D."/>
            <person name="Richardson P."/>
        </authorList>
    </citation>
    <scope>NUCLEOTIDE SEQUENCE [LARGE SCALE GENOMIC DNA]</scope>
    <source>
        <strain evidence="6 7">Rf4</strain>
    </source>
</reference>
<dbReference type="OrthoDB" id="9805130at2"/>
<dbReference type="RefSeq" id="WP_011940613.1">
    <property type="nucleotide sequence ID" value="NC_009483.1"/>
</dbReference>
<dbReference type="GO" id="GO:0140359">
    <property type="term" value="F:ABC-type transporter activity"/>
    <property type="evidence" value="ECO:0007669"/>
    <property type="project" value="InterPro"/>
</dbReference>
<dbReference type="STRING" id="351605.Gura_3813"/>
<dbReference type="GO" id="GO:0008146">
    <property type="term" value="F:sulfotransferase activity"/>
    <property type="evidence" value="ECO:0007669"/>
    <property type="project" value="InterPro"/>
</dbReference>
<dbReference type="KEGG" id="gur:Gura_3813"/>
<keyword evidence="7" id="KW-1185">Reference proteome</keyword>
<gene>
    <name evidence="6" type="ordered locus">Gura_3813</name>
</gene>
<dbReference type="GO" id="GO:0016887">
    <property type="term" value="F:ATP hydrolysis activity"/>
    <property type="evidence" value="ECO:0007669"/>
    <property type="project" value="InterPro"/>
</dbReference>
<evidence type="ECO:0000259" key="5">
    <source>
        <dbReference type="PROSITE" id="PS50893"/>
    </source>
</evidence>
<accession>A5G846</accession>
<dbReference type="HOGENOM" id="CLU_388186_0_0_7"/>
<dbReference type="PROSITE" id="PS00211">
    <property type="entry name" value="ABC_TRANSPORTER_1"/>
    <property type="match status" value="1"/>
</dbReference>
<dbReference type="EMBL" id="CP000698">
    <property type="protein sequence ID" value="ABQ27964.1"/>
    <property type="molecule type" value="Genomic_DNA"/>
</dbReference>
<dbReference type="PROSITE" id="PS50893">
    <property type="entry name" value="ABC_TRANSPORTER_2"/>
    <property type="match status" value="1"/>
</dbReference>
<sequence>MSNDIAISVQNLTKIYKLYDTPLDRLKESVNPFGKKYHKDFYALNDVSFEIKKGETVGIIGKNGSGKSTLLKIITGVLTPTSGNVTVNGKISALLELGAGFNPELTGIENIYFNGTLMGYTREEMDARLDDILSFADIGTFVNQPVKSYSSGMFVRLAFSVATIVEPQILIVDEALSVGDVFFQQKCYRKLEDLRDKGVSILFVTHGMGDVVQFCQRALLLNDNRVEYFGKSPEAVKRYLLVQQHERLANYVDNVSQTFIHPDGEGDTNDVTFYWPHVSQFSDITKVDVVSNGIACCSGVALCNENGVATKLFYQGSTLSIFCEFMLNEAIEIPIGGFIIKNERNVVVHGKNLLHYDNLVLPEYVPQGEWVRIRFDVVLDIAPGEYTIDMGLSALSKKDYDDRLYSHPSNTQAKTLRLCHLSAVGGFTVVQKPLQDGHSASLHAGICNMPGNAGTTVHRKGNYVRLPEETRTQMPTILHVTHWKAGSQWIKKILKEAVPDLYVDSKLGIAHFLNEPIGEGMVYPTVYVTKEQFESVKLPVLWRRFVIIRDLRDTLISGYFSLKVSHGVLSSTIANYRDNLVSMSLEEGLIYLIDEWLYLSANIQKSWLDAGEDLIRYEDLLKDDVAILQKVLIEKCLLSVKPELLEQVIIKNRFEKLTGGRKIGVEDITAHERKGVAGDWQNYFTPKVKEYFKLKYGELLLETGYENKNDW</sequence>
<dbReference type="Pfam" id="PF00005">
    <property type="entry name" value="ABC_tran"/>
    <property type="match status" value="1"/>
</dbReference>
<keyword evidence="4" id="KW-0067">ATP-binding</keyword>
<dbReference type="SUPFAM" id="SSF52540">
    <property type="entry name" value="P-loop containing nucleoside triphosphate hydrolases"/>
    <property type="match status" value="2"/>
</dbReference>
<dbReference type="CDD" id="cd10147">
    <property type="entry name" value="Wzt_C-like"/>
    <property type="match status" value="1"/>
</dbReference>
<keyword evidence="2" id="KW-0813">Transport</keyword>
<name>A5G846_GEOUR</name>
<dbReference type="SMART" id="SM00382">
    <property type="entry name" value="AAA"/>
    <property type="match status" value="1"/>
</dbReference>
<dbReference type="Gene3D" id="2.70.50.60">
    <property type="entry name" value="abc- transporter (atp binding component) like domain"/>
    <property type="match status" value="1"/>
</dbReference>
<dbReference type="Proteomes" id="UP000006695">
    <property type="component" value="Chromosome"/>
</dbReference>
<dbReference type="CDD" id="cd03220">
    <property type="entry name" value="ABC_KpsT_Wzt"/>
    <property type="match status" value="1"/>
</dbReference>
<evidence type="ECO:0000256" key="3">
    <source>
        <dbReference type="ARBA" id="ARBA00022741"/>
    </source>
</evidence>
<dbReference type="Gene3D" id="3.40.50.300">
    <property type="entry name" value="P-loop containing nucleotide triphosphate hydrolases"/>
    <property type="match status" value="2"/>
</dbReference>
<dbReference type="GO" id="GO:0005524">
    <property type="term" value="F:ATP binding"/>
    <property type="evidence" value="ECO:0007669"/>
    <property type="project" value="UniProtKB-KW"/>
</dbReference>
<dbReference type="Pfam" id="PF00685">
    <property type="entry name" value="Sulfotransfer_1"/>
    <property type="match status" value="1"/>
</dbReference>
<organism evidence="6 7">
    <name type="scientific">Geotalea uraniireducens (strain Rf4)</name>
    <name type="common">Geobacter uraniireducens</name>
    <dbReference type="NCBI Taxonomy" id="351605"/>
    <lineage>
        <taxon>Bacteria</taxon>
        <taxon>Pseudomonadati</taxon>
        <taxon>Thermodesulfobacteriota</taxon>
        <taxon>Desulfuromonadia</taxon>
        <taxon>Geobacterales</taxon>
        <taxon>Geobacteraceae</taxon>
        <taxon>Geotalea</taxon>
    </lineage>
</organism>
<dbReference type="AlphaFoldDB" id="A5G846"/>
<feature type="domain" description="ABC transporter" evidence="5">
    <location>
        <begin position="7"/>
        <end position="248"/>
    </location>
</feature>
<dbReference type="InterPro" id="IPR027417">
    <property type="entry name" value="P-loop_NTPase"/>
</dbReference>
<evidence type="ECO:0000256" key="1">
    <source>
        <dbReference type="ARBA" id="ARBA00005417"/>
    </source>
</evidence>
<evidence type="ECO:0000256" key="4">
    <source>
        <dbReference type="ARBA" id="ARBA00022840"/>
    </source>
</evidence>
<dbReference type="InterPro" id="IPR003439">
    <property type="entry name" value="ABC_transporter-like_ATP-bd"/>
</dbReference>
<protein>
    <submittedName>
        <fullName evidence="6">ABC transporter related protein</fullName>
    </submittedName>
</protein>
<dbReference type="InterPro" id="IPR050683">
    <property type="entry name" value="Bact_Polysacc_Export_ATP-bd"/>
</dbReference>
<dbReference type="InterPro" id="IPR017871">
    <property type="entry name" value="ABC_transporter-like_CS"/>
</dbReference>
<evidence type="ECO:0000256" key="2">
    <source>
        <dbReference type="ARBA" id="ARBA00022448"/>
    </source>
</evidence>
<dbReference type="PANTHER" id="PTHR46743">
    <property type="entry name" value="TEICHOIC ACIDS EXPORT ATP-BINDING PROTEIN TAGH"/>
    <property type="match status" value="1"/>
</dbReference>
<dbReference type="InterPro" id="IPR003593">
    <property type="entry name" value="AAA+_ATPase"/>
</dbReference>